<gene>
    <name evidence="2" type="ORF">OQZ29_05150</name>
</gene>
<accession>A0A9X3DDG9</accession>
<reference evidence="2" key="1">
    <citation type="submission" date="2022-11" db="EMBL/GenBank/DDBJ databases">
        <authorList>
            <person name="Graham C."/>
            <person name="Newman J.D."/>
        </authorList>
    </citation>
    <scope>NUCLEOTIDE SEQUENCE</scope>
    <source>
        <strain evidence="2">DSM 19486</strain>
    </source>
</reference>
<evidence type="ECO:0000313" key="3">
    <source>
        <dbReference type="Proteomes" id="UP001142592"/>
    </source>
</evidence>
<evidence type="ECO:0000313" key="2">
    <source>
        <dbReference type="EMBL" id="MCX3264120.1"/>
    </source>
</evidence>
<evidence type="ECO:0000256" key="1">
    <source>
        <dbReference type="SAM" id="MobiDB-lite"/>
    </source>
</evidence>
<feature type="region of interest" description="Disordered" evidence="1">
    <location>
        <begin position="211"/>
        <end position="238"/>
    </location>
</feature>
<organism evidence="2 3">
    <name type="scientific">Pedobacter agri</name>
    <dbReference type="NCBI Taxonomy" id="454586"/>
    <lineage>
        <taxon>Bacteria</taxon>
        <taxon>Pseudomonadati</taxon>
        <taxon>Bacteroidota</taxon>
        <taxon>Sphingobacteriia</taxon>
        <taxon>Sphingobacteriales</taxon>
        <taxon>Sphingobacteriaceae</taxon>
        <taxon>Pedobacter</taxon>
    </lineage>
</organism>
<feature type="compositionally biased region" description="Basic and acidic residues" evidence="1">
    <location>
        <begin position="221"/>
        <end position="230"/>
    </location>
</feature>
<dbReference type="AlphaFoldDB" id="A0A9X3DDG9"/>
<protein>
    <submittedName>
        <fullName evidence="2">Uncharacterized protein</fullName>
    </submittedName>
</protein>
<keyword evidence="3" id="KW-1185">Reference proteome</keyword>
<sequence length="238" mass="24665">MKNLLYLPAIFVFFSCNSEQKDAKQTVITTPAGLEGLQKTNTSAVAAAQTSTKTLIFNPKHGQPGHTCALAEGAPLNQTAVAQPQQNITQVQPAAASIPVNTDTGNEKLNPKHGEPGHRCDIAVGAPLSSKPVQAVQTSTTQPVVAQTVNTKVAKGMNPPHGQPNHRCDIAVGAPLNSKPVQAASSTPAQTINKAETKAPLIFPNEAKAPEGQAGAKLNPKHGEPGHRCDIAVGAPLT</sequence>
<dbReference type="PROSITE" id="PS51257">
    <property type="entry name" value="PROKAR_LIPOPROTEIN"/>
    <property type="match status" value="1"/>
</dbReference>
<comment type="caution">
    <text evidence="2">The sequence shown here is derived from an EMBL/GenBank/DDBJ whole genome shotgun (WGS) entry which is preliminary data.</text>
</comment>
<dbReference type="EMBL" id="JAPJUH010000002">
    <property type="protein sequence ID" value="MCX3264120.1"/>
    <property type="molecule type" value="Genomic_DNA"/>
</dbReference>
<name>A0A9X3DDG9_9SPHI</name>
<proteinExistence type="predicted"/>
<dbReference type="RefSeq" id="WP_266268581.1">
    <property type="nucleotide sequence ID" value="NZ_JAPJUH010000002.1"/>
</dbReference>
<dbReference type="Proteomes" id="UP001142592">
    <property type="component" value="Unassembled WGS sequence"/>
</dbReference>